<dbReference type="AlphaFoldDB" id="A0A9D6UZD1"/>
<name>A0A9D6UZD1_9BACT</name>
<proteinExistence type="predicted"/>
<dbReference type="EMBL" id="JACRDE010000194">
    <property type="protein sequence ID" value="MBI5249216.1"/>
    <property type="molecule type" value="Genomic_DNA"/>
</dbReference>
<sequence>MKILAVERFSEDQLIEKLRGVTMLKAPDVKIYDKALISVEKIVVEQLSPPQNYILRGELKKVRELKWALAEHDIDIFELNGFVRLLMEGFGEPVDLLPPVVEESIERDGSVHFIVNDGMHRVYMALREWVIPQVVFVRGIPKHLPYYAYPVPGKWTSVEERDDLPDGFLKKWHRTENYHALYRNFNSTFVNVGGPRPFSSSS</sequence>
<evidence type="ECO:0000313" key="3">
    <source>
        <dbReference type="Proteomes" id="UP000807825"/>
    </source>
</evidence>
<evidence type="ECO:0000259" key="1">
    <source>
        <dbReference type="Pfam" id="PF24392"/>
    </source>
</evidence>
<gene>
    <name evidence="2" type="ORF">HY912_06955</name>
</gene>
<feature type="domain" description="ParB-like catalytic effector" evidence="1">
    <location>
        <begin position="13"/>
        <end position="159"/>
    </location>
</feature>
<dbReference type="Proteomes" id="UP000807825">
    <property type="component" value="Unassembled WGS sequence"/>
</dbReference>
<dbReference type="Pfam" id="PF24392">
    <property type="entry name" value="Parb-CE"/>
    <property type="match status" value="1"/>
</dbReference>
<dbReference type="InterPro" id="IPR057241">
    <property type="entry name" value="Parb-CE"/>
</dbReference>
<comment type="caution">
    <text evidence="2">The sequence shown here is derived from an EMBL/GenBank/DDBJ whole genome shotgun (WGS) entry which is preliminary data.</text>
</comment>
<reference evidence="2" key="1">
    <citation type="submission" date="2020-07" db="EMBL/GenBank/DDBJ databases">
        <title>Huge and variable diversity of episymbiotic CPR bacteria and DPANN archaea in groundwater ecosystems.</title>
        <authorList>
            <person name="He C.Y."/>
            <person name="Keren R."/>
            <person name="Whittaker M."/>
            <person name="Farag I.F."/>
            <person name="Doudna J."/>
            <person name="Cate J.H.D."/>
            <person name="Banfield J.F."/>
        </authorList>
    </citation>
    <scope>NUCLEOTIDE SEQUENCE</scope>
    <source>
        <strain evidence="2">NC_groundwater_1664_Pr3_B-0.1um_52_9</strain>
    </source>
</reference>
<evidence type="ECO:0000313" key="2">
    <source>
        <dbReference type="EMBL" id="MBI5249216.1"/>
    </source>
</evidence>
<protein>
    <recommendedName>
        <fullName evidence="1">ParB-like catalytic effector domain-containing protein</fullName>
    </recommendedName>
</protein>
<organism evidence="2 3">
    <name type="scientific">Desulfomonile tiedjei</name>
    <dbReference type="NCBI Taxonomy" id="2358"/>
    <lineage>
        <taxon>Bacteria</taxon>
        <taxon>Pseudomonadati</taxon>
        <taxon>Thermodesulfobacteriota</taxon>
        <taxon>Desulfomonilia</taxon>
        <taxon>Desulfomonilales</taxon>
        <taxon>Desulfomonilaceae</taxon>
        <taxon>Desulfomonile</taxon>
    </lineage>
</organism>
<accession>A0A9D6UZD1</accession>